<dbReference type="EC" id="2.1.1.221" evidence="1"/>
<dbReference type="PROSITE" id="PS51675">
    <property type="entry name" value="SAM_MT_TRM10"/>
    <property type="match status" value="1"/>
</dbReference>
<evidence type="ECO:0000256" key="4">
    <source>
        <dbReference type="ARBA" id="ARBA00022691"/>
    </source>
</evidence>
<sequence>MEDSIAKITVVIDCSYNDYMMEKQIRSLIVQLQHCYASNRRSVQPLQLYISNLTGKMNKLMHDSKVTFDKWDVNYSNDHFLDIFEKQDIIYLTSDSENVIDKLQDGKCYVIGGLIDRNRHKNLCLTTAQDLQLYHARLPIPSDLLTTSTVLTTNQDSRPMANSKGDNHTLLVCNSKHY</sequence>
<evidence type="ECO:0000313" key="7">
    <source>
        <dbReference type="EMBL" id="OAF71396.1"/>
    </source>
</evidence>
<dbReference type="EMBL" id="LWCA01000054">
    <property type="protein sequence ID" value="OAF71396.1"/>
    <property type="molecule type" value="Genomic_DNA"/>
</dbReference>
<dbReference type="AlphaFoldDB" id="A0A177BAX0"/>
<evidence type="ECO:0000256" key="2">
    <source>
        <dbReference type="ARBA" id="ARBA00022603"/>
    </source>
</evidence>
<keyword evidence="2" id="KW-0489">Methyltransferase</keyword>
<dbReference type="InterPro" id="IPR007356">
    <property type="entry name" value="tRNA_m1G_MeTrfase_euk"/>
</dbReference>
<keyword evidence="3" id="KW-0808">Transferase</keyword>
<dbReference type="GO" id="GO:0052905">
    <property type="term" value="F:tRNA (guanosine(9)-N1)-methyltransferase activity"/>
    <property type="evidence" value="ECO:0007669"/>
    <property type="project" value="UniProtKB-EC"/>
</dbReference>
<dbReference type="OrthoDB" id="278300at2759"/>
<dbReference type="InterPro" id="IPR038459">
    <property type="entry name" value="MT_TRM10-typ_sf"/>
</dbReference>
<evidence type="ECO:0000256" key="1">
    <source>
        <dbReference type="ARBA" id="ARBA00012797"/>
    </source>
</evidence>
<dbReference type="GO" id="GO:0005654">
    <property type="term" value="C:nucleoplasm"/>
    <property type="evidence" value="ECO:0007669"/>
    <property type="project" value="TreeGrafter"/>
</dbReference>
<comment type="caution">
    <text evidence="7">The sequence shown here is derived from an EMBL/GenBank/DDBJ whole genome shotgun (WGS) entry which is preliminary data.</text>
</comment>
<organism evidence="7 8">
    <name type="scientific">Intoshia linei</name>
    <dbReference type="NCBI Taxonomy" id="1819745"/>
    <lineage>
        <taxon>Eukaryota</taxon>
        <taxon>Metazoa</taxon>
        <taxon>Spiralia</taxon>
        <taxon>Lophotrochozoa</taxon>
        <taxon>Mesozoa</taxon>
        <taxon>Orthonectida</taxon>
        <taxon>Rhopaluridae</taxon>
        <taxon>Intoshia</taxon>
    </lineage>
</organism>
<keyword evidence="8" id="KW-1185">Reference proteome</keyword>
<gene>
    <name evidence="7" type="ORF">A3Q56_00824</name>
</gene>
<dbReference type="Gene3D" id="3.40.1280.30">
    <property type="match status" value="1"/>
</dbReference>
<dbReference type="Proteomes" id="UP000078046">
    <property type="component" value="Unassembled WGS sequence"/>
</dbReference>
<reference evidence="7 8" key="1">
    <citation type="submission" date="2016-04" db="EMBL/GenBank/DDBJ databases">
        <title>The genome of Intoshia linei affirms orthonectids as highly simplified spiralians.</title>
        <authorList>
            <person name="Mikhailov K.V."/>
            <person name="Slusarev G.S."/>
            <person name="Nikitin M.A."/>
            <person name="Logacheva M.D."/>
            <person name="Penin A."/>
            <person name="Aleoshin V."/>
            <person name="Panchin Y.V."/>
        </authorList>
    </citation>
    <scope>NUCLEOTIDE SEQUENCE [LARGE SCALE GENOMIC DNA]</scope>
    <source>
        <strain evidence="7">Intl2013</strain>
        <tissue evidence="7">Whole animal</tissue>
    </source>
</reference>
<proteinExistence type="predicted"/>
<comment type="catalytic activity">
    <reaction evidence="5">
        <text>guanosine(9) in tRNA + S-adenosyl-L-methionine = N(1)-methylguanosine(9) in tRNA + S-adenosyl-L-homocysteine + H(+)</text>
        <dbReference type="Rhea" id="RHEA:43156"/>
        <dbReference type="Rhea" id="RHEA-COMP:10367"/>
        <dbReference type="Rhea" id="RHEA-COMP:10368"/>
        <dbReference type="ChEBI" id="CHEBI:15378"/>
        <dbReference type="ChEBI" id="CHEBI:57856"/>
        <dbReference type="ChEBI" id="CHEBI:59789"/>
        <dbReference type="ChEBI" id="CHEBI:73542"/>
        <dbReference type="ChEBI" id="CHEBI:74269"/>
        <dbReference type="EC" id="2.1.1.221"/>
    </reaction>
</comment>
<name>A0A177BAX0_9BILA</name>
<protein>
    <recommendedName>
        <fullName evidence="1">tRNA (guanine(9)-N(1))-methyltransferase</fullName>
        <ecNumber evidence="1">2.1.1.221</ecNumber>
    </recommendedName>
</protein>
<evidence type="ECO:0000259" key="6">
    <source>
        <dbReference type="PROSITE" id="PS51675"/>
    </source>
</evidence>
<evidence type="ECO:0000313" key="8">
    <source>
        <dbReference type="Proteomes" id="UP000078046"/>
    </source>
</evidence>
<dbReference type="PANTHER" id="PTHR13563">
    <property type="entry name" value="TRNA (GUANINE-9-) METHYLTRANSFERASE"/>
    <property type="match status" value="1"/>
</dbReference>
<dbReference type="GO" id="GO:0002939">
    <property type="term" value="P:tRNA N1-guanine methylation"/>
    <property type="evidence" value="ECO:0007669"/>
    <property type="project" value="TreeGrafter"/>
</dbReference>
<dbReference type="InterPro" id="IPR028564">
    <property type="entry name" value="MT_TRM10-typ"/>
</dbReference>
<keyword evidence="4" id="KW-0949">S-adenosyl-L-methionine</keyword>
<accession>A0A177BAX0</accession>
<dbReference type="PANTHER" id="PTHR13563:SF13">
    <property type="entry name" value="TRNA METHYLTRANSFERASE 10 HOMOLOG A"/>
    <property type="match status" value="1"/>
</dbReference>
<evidence type="ECO:0000256" key="3">
    <source>
        <dbReference type="ARBA" id="ARBA00022679"/>
    </source>
</evidence>
<feature type="domain" description="SAM-dependent MTase TRM10-type" evidence="6">
    <location>
        <begin position="1"/>
        <end position="178"/>
    </location>
</feature>
<evidence type="ECO:0000256" key="5">
    <source>
        <dbReference type="ARBA" id="ARBA00048434"/>
    </source>
</evidence>
<dbReference type="GO" id="GO:0000049">
    <property type="term" value="F:tRNA binding"/>
    <property type="evidence" value="ECO:0007669"/>
    <property type="project" value="TreeGrafter"/>
</dbReference>